<protein>
    <submittedName>
        <fullName evidence="1">Transposase</fullName>
    </submittedName>
</protein>
<organism evidence="1">
    <name type="scientific">uncultured Chloroflexia bacterium</name>
    <dbReference type="NCBI Taxonomy" id="1672391"/>
    <lineage>
        <taxon>Bacteria</taxon>
        <taxon>Bacillati</taxon>
        <taxon>Chloroflexota</taxon>
        <taxon>Chloroflexia</taxon>
        <taxon>environmental samples</taxon>
    </lineage>
</organism>
<gene>
    <name evidence="1" type="ORF">AVDCRST_MAG93-7012</name>
</gene>
<name>A0A6J4M8I8_9CHLR</name>
<evidence type="ECO:0000313" key="1">
    <source>
        <dbReference type="EMBL" id="CAA9348754.1"/>
    </source>
</evidence>
<feature type="non-terminal residue" evidence="1">
    <location>
        <position position="221"/>
    </location>
</feature>
<accession>A0A6J4M8I8</accession>
<proteinExistence type="predicted"/>
<dbReference type="EMBL" id="CADCTR010002363">
    <property type="protein sequence ID" value="CAA9348754.1"/>
    <property type="molecule type" value="Genomic_DNA"/>
</dbReference>
<dbReference type="AlphaFoldDB" id="A0A6J4M8I8"/>
<reference evidence="1" key="1">
    <citation type="submission" date="2020-02" db="EMBL/GenBank/DDBJ databases">
        <authorList>
            <person name="Meier V. D."/>
        </authorList>
    </citation>
    <scope>NUCLEOTIDE SEQUENCE</scope>
    <source>
        <strain evidence="1">AVDCRST_MAG93</strain>
    </source>
</reference>
<sequence>MARRTKRPPITRTVRLTPARRQCSVCNGSLWNVYDTQRTVTTLEDVCRLTLTVVRCHNAACPRYHLPYRPEEEGAWALPHHEFGLDVIALIGSLRYRQHRSVGEIHQALLDLGVAIAPRTVLDLLHRYEELVALRLADHTRLAERLKEQGHVILALDGLQPYKNQDVLWVLRDCLSGEVLLARSLDSMRQQDLADVLREVKTALPVPIRAVVSDAQRPIRI</sequence>